<comment type="caution">
    <text evidence="2">The sequence shown here is derived from an EMBL/GenBank/DDBJ whole genome shotgun (WGS) entry which is preliminary data.</text>
</comment>
<dbReference type="InterPro" id="IPR016098">
    <property type="entry name" value="CAP/MinC_C"/>
</dbReference>
<dbReference type="Pfam" id="PF08603">
    <property type="entry name" value="CAP_C"/>
    <property type="match status" value="1"/>
</dbReference>
<reference evidence="2 3" key="1">
    <citation type="journal article" date="2024" name="BMC Biol.">
        <title>Comparative genomics of Ascetosporea gives new insight into the evolutionary basis for animal parasitism in Rhizaria.</title>
        <authorList>
            <person name="Hiltunen Thoren M."/>
            <person name="Onut-Brannstrom I."/>
            <person name="Alfjorden A."/>
            <person name="Peckova H."/>
            <person name="Swords F."/>
            <person name="Hooper C."/>
            <person name="Holzer A.S."/>
            <person name="Bass D."/>
            <person name="Burki F."/>
        </authorList>
    </citation>
    <scope>NUCLEOTIDE SEQUENCE [LARGE SCALE GENOMIC DNA]</scope>
    <source>
        <strain evidence="2">20-A016</strain>
    </source>
</reference>
<feature type="domain" description="Adenylate cyclase-associated CAP C-terminal" evidence="1">
    <location>
        <begin position="5"/>
        <end position="96"/>
    </location>
</feature>
<name>A0ABV2AH01_9EUKA</name>
<sequence length="104" mass="11441">MTSKDKCENVKITVESLISSLELMNSKNVKVGVTDSVKHFQVDKCSDVTLNVKNHEGVMITHTGCKNFNLEMNGKSLKLPSSFVSTFSKGKFDHVIATNDKCCA</sequence>
<dbReference type="InterPro" id="IPR036223">
    <property type="entry name" value="CAP_C_sf"/>
</dbReference>
<dbReference type="SUPFAM" id="SSF69340">
    <property type="entry name" value="C-terminal domain of adenylylcyclase associated protein"/>
    <property type="match status" value="1"/>
</dbReference>
<gene>
    <name evidence="2" type="ORF">MHBO_000847</name>
</gene>
<dbReference type="Gene3D" id="2.160.20.70">
    <property type="match status" value="1"/>
</dbReference>
<organism evidence="2 3">
    <name type="scientific">Bonamia ostreae</name>
    <dbReference type="NCBI Taxonomy" id="126728"/>
    <lineage>
        <taxon>Eukaryota</taxon>
        <taxon>Sar</taxon>
        <taxon>Rhizaria</taxon>
        <taxon>Endomyxa</taxon>
        <taxon>Ascetosporea</taxon>
        <taxon>Haplosporida</taxon>
        <taxon>Bonamia</taxon>
    </lineage>
</organism>
<evidence type="ECO:0000313" key="2">
    <source>
        <dbReference type="EMBL" id="MES1918963.1"/>
    </source>
</evidence>
<dbReference type="InterPro" id="IPR013912">
    <property type="entry name" value="Adenylate_cyclase-assoc_CAP_C"/>
</dbReference>
<accession>A0ABV2AH01</accession>
<evidence type="ECO:0000259" key="1">
    <source>
        <dbReference type="Pfam" id="PF08603"/>
    </source>
</evidence>
<dbReference type="Proteomes" id="UP001439008">
    <property type="component" value="Unassembled WGS sequence"/>
</dbReference>
<dbReference type="EMBL" id="JBDODL010000166">
    <property type="protein sequence ID" value="MES1918963.1"/>
    <property type="molecule type" value="Genomic_DNA"/>
</dbReference>
<proteinExistence type="predicted"/>
<protein>
    <recommendedName>
        <fullName evidence="1">Adenylate cyclase-associated CAP C-terminal domain-containing protein</fullName>
    </recommendedName>
</protein>
<evidence type="ECO:0000313" key="3">
    <source>
        <dbReference type="Proteomes" id="UP001439008"/>
    </source>
</evidence>
<keyword evidence="3" id="KW-1185">Reference proteome</keyword>